<organism evidence="3 4">
    <name type="scientific">Stigmatella ashevillensis</name>
    <dbReference type="NCBI Taxonomy" id="2995309"/>
    <lineage>
        <taxon>Bacteria</taxon>
        <taxon>Pseudomonadati</taxon>
        <taxon>Myxococcota</taxon>
        <taxon>Myxococcia</taxon>
        <taxon>Myxococcales</taxon>
        <taxon>Cystobacterineae</taxon>
        <taxon>Archangiaceae</taxon>
        <taxon>Stigmatella</taxon>
    </lineage>
</organism>
<evidence type="ECO:0000256" key="1">
    <source>
        <dbReference type="PROSITE-ProRule" id="PRU00339"/>
    </source>
</evidence>
<evidence type="ECO:0000313" key="4">
    <source>
        <dbReference type="Proteomes" id="UP001221838"/>
    </source>
</evidence>
<dbReference type="Gene3D" id="3.40.30.10">
    <property type="entry name" value="Glutaredoxin"/>
    <property type="match status" value="1"/>
</dbReference>
<feature type="repeat" description="TPR" evidence="1">
    <location>
        <begin position="291"/>
        <end position="324"/>
    </location>
</feature>
<gene>
    <name evidence="3" type="ORF">POL68_17640</name>
</gene>
<dbReference type="RefSeq" id="WP_272139640.1">
    <property type="nucleotide sequence ID" value="NZ_JAQNDM010000002.1"/>
</dbReference>
<dbReference type="InterPro" id="IPR036249">
    <property type="entry name" value="Thioredoxin-like_sf"/>
</dbReference>
<dbReference type="InterPro" id="IPR050553">
    <property type="entry name" value="Thioredoxin_ResA/DsbE_sf"/>
</dbReference>
<dbReference type="InterPro" id="IPR019734">
    <property type="entry name" value="TPR_rpt"/>
</dbReference>
<name>A0ABT5D9F7_9BACT</name>
<dbReference type="EMBL" id="JAQNDM010000002">
    <property type="protein sequence ID" value="MDC0710303.1"/>
    <property type="molecule type" value="Genomic_DNA"/>
</dbReference>
<dbReference type="PROSITE" id="PS51352">
    <property type="entry name" value="THIOREDOXIN_2"/>
    <property type="match status" value="1"/>
</dbReference>
<dbReference type="Proteomes" id="UP001221838">
    <property type="component" value="Unassembled WGS sequence"/>
</dbReference>
<feature type="domain" description="Thioredoxin" evidence="2">
    <location>
        <begin position="102"/>
        <end position="231"/>
    </location>
</feature>
<dbReference type="PANTHER" id="PTHR42852:SF13">
    <property type="entry name" value="PROTEIN DIPZ"/>
    <property type="match status" value="1"/>
</dbReference>
<dbReference type="InterPro" id="IPR013766">
    <property type="entry name" value="Thioredoxin_domain"/>
</dbReference>
<evidence type="ECO:0000313" key="3">
    <source>
        <dbReference type="EMBL" id="MDC0710303.1"/>
    </source>
</evidence>
<evidence type="ECO:0000259" key="2">
    <source>
        <dbReference type="PROSITE" id="PS51352"/>
    </source>
</evidence>
<dbReference type="PROSITE" id="PS50005">
    <property type="entry name" value="TPR"/>
    <property type="match status" value="1"/>
</dbReference>
<keyword evidence="1" id="KW-0802">TPR repeat</keyword>
<dbReference type="SUPFAM" id="SSF48452">
    <property type="entry name" value="TPR-like"/>
    <property type="match status" value="1"/>
</dbReference>
<dbReference type="Gene3D" id="1.25.40.10">
    <property type="entry name" value="Tetratricopeptide repeat domain"/>
    <property type="match status" value="1"/>
</dbReference>
<keyword evidence="4" id="KW-1185">Reference proteome</keyword>
<dbReference type="CDD" id="cd02966">
    <property type="entry name" value="TlpA_like_family"/>
    <property type="match status" value="1"/>
</dbReference>
<comment type="caution">
    <text evidence="3">The sequence shown here is derived from an EMBL/GenBank/DDBJ whole genome shotgun (WGS) entry which is preliminary data.</text>
</comment>
<reference evidence="3 4" key="1">
    <citation type="submission" date="2022-11" db="EMBL/GenBank/DDBJ databases">
        <title>Minimal conservation of predation-associated metabolite biosynthetic gene clusters underscores biosynthetic potential of Myxococcota including descriptions for ten novel species: Archangium lansinium sp. nov., Myxococcus landrumus sp. nov., Nannocystis bai.</title>
        <authorList>
            <person name="Ahearne A."/>
            <person name="Stevens C."/>
            <person name="Dowd S."/>
        </authorList>
    </citation>
    <scope>NUCLEOTIDE SEQUENCE [LARGE SCALE GENOMIC DNA]</scope>
    <source>
        <strain evidence="3 4">NCWAL01</strain>
    </source>
</reference>
<dbReference type="Pfam" id="PF00578">
    <property type="entry name" value="AhpC-TSA"/>
    <property type="match status" value="1"/>
</dbReference>
<accession>A0ABT5D9F7</accession>
<protein>
    <submittedName>
        <fullName evidence="3">TlpA disulfide reductase family protein</fullName>
    </submittedName>
</protein>
<dbReference type="SUPFAM" id="SSF52833">
    <property type="entry name" value="Thioredoxin-like"/>
    <property type="match status" value="1"/>
</dbReference>
<dbReference type="InterPro" id="IPR011990">
    <property type="entry name" value="TPR-like_helical_dom_sf"/>
</dbReference>
<dbReference type="InterPro" id="IPR000866">
    <property type="entry name" value="AhpC/TSA"/>
</dbReference>
<sequence>MTSEIRVIHESQDTRLARATADGDALWLDKGELERATGWLWKPVGLCRDDICLPFPRSSRKRVDGERVDAAGVWRHAGWPVVHSRSGNLWVLGEGASRLAAALTSLDAPDFALPDLDGRLHRLSDYRGRKVFLVTWASWCGCRGDLPVWQSLYETAQEHGFTVLAIALDQPDAARPWIEAASPGYPCLIDRDHLTAKLYNLVNVPQAVWIDETGHMVRPPESAGMTDSFRAMDRKRFAMPEAAREARDRAKAAYLDAVRDWAVCGSASPYALDARAAMARLTVPDAAIAEAHAHFRLGHALLRDGQADEAAAEFAEATRLHPESWAIWRQTAEKNASGLAVGEDFWRRVDALGDRHYYAPVDLAQPRR</sequence>
<proteinExistence type="predicted"/>
<dbReference type="PANTHER" id="PTHR42852">
    <property type="entry name" value="THIOL:DISULFIDE INTERCHANGE PROTEIN DSBE"/>
    <property type="match status" value="1"/>
</dbReference>